<name>A0A9R1NPR0_TRITD</name>
<dbReference type="Pfam" id="PF02362">
    <property type="entry name" value="B3"/>
    <property type="match status" value="1"/>
</dbReference>
<dbReference type="CDD" id="cd10017">
    <property type="entry name" value="B3_DNA"/>
    <property type="match status" value="1"/>
</dbReference>
<evidence type="ECO:0000256" key="4">
    <source>
        <dbReference type="ARBA" id="ARBA00023163"/>
    </source>
</evidence>
<comment type="subcellular location">
    <subcellularLocation>
        <location evidence="1">Nucleus</location>
    </subcellularLocation>
</comment>
<proteinExistence type="predicted"/>
<feature type="domain" description="TF-B3" evidence="6">
    <location>
        <begin position="132"/>
        <end position="182"/>
    </location>
</feature>
<dbReference type="AlphaFoldDB" id="A0A9R1NPR0"/>
<evidence type="ECO:0000256" key="3">
    <source>
        <dbReference type="ARBA" id="ARBA00023125"/>
    </source>
</evidence>
<keyword evidence="5" id="KW-0539">Nucleus</keyword>
<gene>
    <name evidence="7" type="ORF">TRITD_2Av1G072810</name>
</gene>
<keyword evidence="8" id="KW-1185">Reference proteome</keyword>
<organism evidence="7 8">
    <name type="scientific">Triticum turgidum subsp. durum</name>
    <name type="common">Durum wheat</name>
    <name type="synonym">Triticum durum</name>
    <dbReference type="NCBI Taxonomy" id="4567"/>
    <lineage>
        <taxon>Eukaryota</taxon>
        <taxon>Viridiplantae</taxon>
        <taxon>Streptophyta</taxon>
        <taxon>Embryophyta</taxon>
        <taxon>Tracheophyta</taxon>
        <taxon>Spermatophyta</taxon>
        <taxon>Magnoliopsida</taxon>
        <taxon>Liliopsida</taxon>
        <taxon>Poales</taxon>
        <taxon>Poaceae</taxon>
        <taxon>BOP clade</taxon>
        <taxon>Pooideae</taxon>
        <taxon>Triticodae</taxon>
        <taxon>Triticeae</taxon>
        <taxon>Triticinae</taxon>
        <taxon>Triticum</taxon>
    </lineage>
</organism>
<evidence type="ECO:0000256" key="2">
    <source>
        <dbReference type="ARBA" id="ARBA00023015"/>
    </source>
</evidence>
<dbReference type="Gene3D" id="2.40.330.10">
    <property type="entry name" value="DNA-binding pseudobarrel domain"/>
    <property type="match status" value="1"/>
</dbReference>
<evidence type="ECO:0000256" key="1">
    <source>
        <dbReference type="ARBA" id="ARBA00004123"/>
    </source>
</evidence>
<reference evidence="7 8" key="1">
    <citation type="submission" date="2017-09" db="EMBL/GenBank/DDBJ databases">
        <authorList>
            <consortium name="International Durum Wheat Genome Sequencing Consortium (IDWGSC)"/>
            <person name="Milanesi L."/>
        </authorList>
    </citation>
    <scope>NUCLEOTIDE SEQUENCE [LARGE SCALE GENOMIC DNA]</scope>
    <source>
        <strain evidence="8">cv. Svevo</strain>
    </source>
</reference>
<sequence length="185" mass="19856">MSLFCRLGQSAGGAVNKGGEEDVGLVVIKRRGTASQFISSFSLYSSLSNLKICSGTKKSMCSSTASERTGGAADGIRDGLHSLSEPLLTARAGEAASVCMSGRSSRREGVVTCNERVCSDNLTGDRLTFKANKHTYTVKCHKGRKQSALYGRGWRKFVAHNKLGKGQMVLFYLDQHSPRAVVCVV</sequence>
<keyword evidence="4" id="KW-0804">Transcription</keyword>
<dbReference type="GO" id="GO:0005634">
    <property type="term" value="C:nucleus"/>
    <property type="evidence" value="ECO:0007669"/>
    <property type="project" value="UniProtKB-SubCell"/>
</dbReference>
<dbReference type="InterPro" id="IPR015300">
    <property type="entry name" value="DNA-bd_pseudobarrel_sf"/>
</dbReference>
<evidence type="ECO:0000313" key="8">
    <source>
        <dbReference type="Proteomes" id="UP000324705"/>
    </source>
</evidence>
<keyword evidence="2" id="KW-0805">Transcription regulation</keyword>
<dbReference type="InterPro" id="IPR003340">
    <property type="entry name" value="B3_DNA-bd"/>
</dbReference>
<evidence type="ECO:0000259" key="6">
    <source>
        <dbReference type="Pfam" id="PF02362"/>
    </source>
</evidence>
<dbReference type="Proteomes" id="UP000324705">
    <property type="component" value="Chromosome 2A"/>
</dbReference>
<evidence type="ECO:0000256" key="5">
    <source>
        <dbReference type="ARBA" id="ARBA00023242"/>
    </source>
</evidence>
<evidence type="ECO:0000313" key="7">
    <source>
        <dbReference type="EMBL" id="VAH28839.1"/>
    </source>
</evidence>
<dbReference type="EMBL" id="LT934113">
    <property type="protein sequence ID" value="VAH28839.1"/>
    <property type="molecule type" value="Genomic_DNA"/>
</dbReference>
<dbReference type="SUPFAM" id="SSF101936">
    <property type="entry name" value="DNA-binding pseudobarrel domain"/>
    <property type="match status" value="1"/>
</dbReference>
<accession>A0A9R1NPR0</accession>
<keyword evidence="3" id="KW-0238">DNA-binding</keyword>
<protein>
    <recommendedName>
        <fullName evidence="6">TF-B3 domain-containing protein</fullName>
    </recommendedName>
</protein>
<dbReference type="Gramene" id="TRITD2Av1G072810.1">
    <property type="protein sequence ID" value="TRITD2Av1G072810.1"/>
    <property type="gene ID" value="TRITD2Av1G072810"/>
</dbReference>
<dbReference type="GO" id="GO:0003677">
    <property type="term" value="F:DNA binding"/>
    <property type="evidence" value="ECO:0007669"/>
    <property type="project" value="UniProtKB-KW"/>
</dbReference>